<dbReference type="EMBL" id="CP060122">
    <property type="protein sequence ID" value="QNG48429.1"/>
    <property type="molecule type" value="Genomic_DNA"/>
</dbReference>
<accession>A0A9X7YFB7</accession>
<name>A0A9X7YFB7_SPHYA</name>
<sequence>MNGLAHNDDPALTGAFGDRRDAGQTSQDRHVALLILLPRVSIFISGELACEMVDPGIRAGNLAIDEIEALGNRFEVSGRCVDRPRGNRNGGNLQLFQYLAGGDPPDSIAFQQFGDGGFADAL</sequence>
<dbReference type="Proteomes" id="UP000515377">
    <property type="component" value="Chromosome"/>
</dbReference>
<reference evidence="2 3" key="1">
    <citation type="submission" date="2020-07" db="EMBL/GenBank/DDBJ databases">
        <title>Whole genome sequence of Sphingobium yanoikuyae A3.</title>
        <authorList>
            <person name="Han S.-S."/>
        </authorList>
    </citation>
    <scope>NUCLEOTIDE SEQUENCE [LARGE SCALE GENOMIC DNA]</scope>
    <source>
        <strain evidence="2 3">A3</strain>
    </source>
</reference>
<proteinExistence type="predicted"/>
<protein>
    <submittedName>
        <fullName evidence="2">Uncharacterized protein</fullName>
    </submittedName>
</protein>
<evidence type="ECO:0000313" key="2">
    <source>
        <dbReference type="EMBL" id="QNG48429.1"/>
    </source>
</evidence>
<dbReference type="AlphaFoldDB" id="A0A9X7YFB7"/>
<evidence type="ECO:0000256" key="1">
    <source>
        <dbReference type="SAM" id="MobiDB-lite"/>
    </source>
</evidence>
<organism evidence="2 3">
    <name type="scientific">Sphingobium yanoikuyae</name>
    <name type="common">Sphingomonas yanoikuyae</name>
    <dbReference type="NCBI Taxonomy" id="13690"/>
    <lineage>
        <taxon>Bacteria</taxon>
        <taxon>Pseudomonadati</taxon>
        <taxon>Pseudomonadota</taxon>
        <taxon>Alphaproteobacteria</taxon>
        <taxon>Sphingomonadales</taxon>
        <taxon>Sphingomonadaceae</taxon>
        <taxon>Sphingobium</taxon>
    </lineage>
</organism>
<evidence type="ECO:0000313" key="3">
    <source>
        <dbReference type="Proteomes" id="UP000515377"/>
    </source>
</evidence>
<gene>
    <name evidence="2" type="ORF">H3V42_13340</name>
</gene>
<feature type="region of interest" description="Disordered" evidence="1">
    <location>
        <begin position="1"/>
        <end position="21"/>
    </location>
</feature>